<dbReference type="Gene3D" id="3.40.50.1820">
    <property type="entry name" value="alpha/beta hydrolase"/>
    <property type="match status" value="1"/>
</dbReference>
<gene>
    <name evidence="2" type="ORF">OUY24_17495</name>
</gene>
<proteinExistence type="predicted"/>
<sequence>MSTQRTHHVTTTDGVTIGGTVHGRGRPLVFLHGAIGDGDLDWGRLVGHLTGRFTCHLPSMRGRGLSGDHPDLSPGRQVDDVLAYLDSLGEPAGLVGWSAGANLALGAAARSGTPRSDTAARSGAVDAVVLLEPPMRGLMDGRELAVIVGAIARMGELAAGGDVTAAIRAFAGGPFSDEELAVAEEAGYFEAAGRYVPHLLSLLGQVEASGGPTVEDPAVLGAVSTPVLVLYGSGTMAFYRAGARHVAGHVRDGRMREIPGAGHAAPLTHPEALAEAITRFFGAG</sequence>
<dbReference type="PANTHER" id="PTHR43194:SF5">
    <property type="entry name" value="PIMELOYL-[ACYL-CARRIER PROTEIN] METHYL ESTER ESTERASE"/>
    <property type="match status" value="1"/>
</dbReference>
<name>A0ABT4SYV5_9ACTN</name>
<dbReference type="InterPro" id="IPR050228">
    <property type="entry name" value="Carboxylesterase_BioH"/>
</dbReference>
<dbReference type="EMBL" id="JAPNUD010000042">
    <property type="protein sequence ID" value="MDA0642433.1"/>
    <property type="molecule type" value="Genomic_DNA"/>
</dbReference>
<comment type="caution">
    <text evidence="2">The sequence shown here is derived from an EMBL/GenBank/DDBJ whole genome shotgun (WGS) entry which is preliminary data.</text>
</comment>
<organism evidence="2 3">
    <name type="scientific">Nonomuraea ferruginea</name>
    <dbReference type="NCBI Taxonomy" id="46174"/>
    <lineage>
        <taxon>Bacteria</taxon>
        <taxon>Bacillati</taxon>
        <taxon>Actinomycetota</taxon>
        <taxon>Actinomycetes</taxon>
        <taxon>Streptosporangiales</taxon>
        <taxon>Streptosporangiaceae</taxon>
        <taxon>Nonomuraea</taxon>
    </lineage>
</organism>
<dbReference type="PANTHER" id="PTHR43194">
    <property type="entry name" value="HYDROLASE ALPHA/BETA FOLD FAMILY"/>
    <property type="match status" value="1"/>
</dbReference>
<dbReference type="SUPFAM" id="SSF53474">
    <property type="entry name" value="alpha/beta-Hydrolases"/>
    <property type="match status" value="1"/>
</dbReference>
<dbReference type="InterPro" id="IPR029058">
    <property type="entry name" value="AB_hydrolase_fold"/>
</dbReference>
<keyword evidence="3" id="KW-1185">Reference proteome</keyword>
<dbReference type="GO" id="GO:0016787">
    <property type="term" value="F:hydrolase activity"/>
    <property type="evidence" value="ECO:0007669"/>
    <property type="project" value="UniProtKB-KW"/>
</dbReference>
<dbReference type="InterPro" id="IPR000073">
    <property type="entry name" value="AB_hydrolase_1"/>
</dbReference>
<feature type="domain" description="AB hydrolase-1" evidence="1">
    <location>
        <begin position="28"/>
        <end position="276"/>
    </location>
</feature>
<evidence type="ECO:0000259" key="1">
    <source>
        <dbReference type="Pfam" id="PF12697"/>
    </source>
</evidence>
<keyword evidence="2" id="KW-0378">Hydrolase</keyword>
<dbReference type="RefSeq" id="WP_271276967.1">
    <property type="nucleotide sequence ID" value="NZ_BAABFD010000007.1"/>
</dbReference>
<evidence type="ECO:0000313" key="2">
    <source>
        <dbReference type="EMBL" id="MDA0642433.1"/>
    </source>
</evidence>
<reference evidence="2 3" key="1">
    <citation type="submission" date="2022-11" db="EMBL/GenBank/DDBJ databases">
        <title>Nonomuraea corallina sp. nov., a new species of the genus Nonomuraea isolated from sea side sediment in Thai sea.</title>
        <authorList>
            <person name="Ngamcharungchit C."/>
            <person name="Matsumoto A."/>
            <person name="Suriyachadkun C."/>
            <person name="Panbangred W."/>
            <person name="Inahashi Y."/>
            <person name="Intra B."/>
        </authorList>
    </citation>
    <scope>NUCLEOTIDE SEQUENCE [LARGE SCALE GENOMIC DNA]</scope>
    <source>
        <strain evidence="2 3">DSM 43553</strain>
    </source>
</reference>
<accession>A0ABT4SYV5</accession>
<dbReference type="Pfam" id="PF12697">
    <property type="entry name" value="Abhydrolase_6"/>
    <property type="match status" value="1"/>
</dbReference>
<dbReference type="Proteomes" id="UP001212498">
    <property type="component" value="Unassembled WGS sequence"/>
</dbReference>
<evidence type="ECO:0000313" key="3">
    <source>
        <dbReference type="Proteomes" id="UP001212498"/>
    </source>
</evidence>
<protein>
    <submittedName>
        <fullName evidence="2">Alpha/beta hydrolase</fullName>
    </submittedName>
</protein>